<dbReference type="InterPro" id="IPR010095">
    <property type="entry name" value="Cas12f1-like_TNB"/>
</dbReference>
<evidence type="ECO:0000313" key="8">
    <source>
        <dbReference type="Proteomes" id="UP000290365"/>
    </source>
</evidence>
<evidence type="ECO:0000259" key="5">
    <source>
        <dbReference type="Pfam" id="PF01385"/>
    </source>
</evidence>
<dbReference type="NCBIfam" id="NF040570">
    <property type="entry name" value="guided_TnpB"/>
    <property type="match status" value="1"/>
</dbReference>
<dbReference type="GO" id="GO:0003677">
    <property type="term" value="F:DNA binding"/>
    <property type="evidence" value="ECO:0007669"/>
    <property type="project" value="UniProtKB-KW"/>
</dbReference>
<keyword evidence="3" id="KW-0238">DNA-binding</keyword>
<dbReference type="InterPro" id="IPR001959">
    <property type="entry name" value="Transposase"/>
</dbReference>
<gene>
    <name evidence="7" type="ORF">EPA93_44805</name>
</gene>
<dbReference type="AlphaFoldDB" id="A0A4P6K458"/>
<organism evidence="7 8">
    <name type="scientific">Ktedonosporobacter rubrisoli</name>
    <dbReference type="NCBI Taxonomy" id="2509675"/>
    <lineage>
        <taxon>Bacteria</taxon>
        <taxon>Bacillati</taxon>
        <taxon>Chloroflexota</taxon>
        <taxon>Ktedonobacteria</taxon>
        <taxon>Ktedonobacterales</taxon>
        <taxon>Ktedonosporobacteraceae</taxon>
        <taxon>Ktedonosporobacter</taxon>
    </lineage>
</organism>
<sequence length="440" mass="49363">MKTVITAKLKLQTTPAQFAALRATQLAYRDSLNYVSHYAFAHDKMSNKVKLQEGTYDVLRSRFHLPSQMACSVPRQVGATYKALWSKVKQNATHRKANHTKKRYKGLDQPPKYVSPTLDYQYGKDYSFKKDQHVSVLTLHGRIILAYSGYERHVALLQHGAEIGAAKLWYDKARKTFYLLVPLHINVPDPMAQTLTGIVGVDVGIRYLAVTSDTKGACSFYSGKGIVPKATHYARLRKRLQKKGTRSATRRLVAISGRERRLKQDANHRVSAHIVKTSPHSLLGLEHLTDIRERRRRKRGKKASRKQRKANAASCKWSFAELQSMIAYKALLQGSMAIKVDAHYTSKACPLCGHTADANRPNNGLLFVCQNCHYTLHADLVGARNIMMRTLLARQDWASTGSLSMSPDVSSAEIKAARLSRYAELRWNLDTSSLPSGGSN</sequence>
<dbReference type="Pfam" id="PF07282">
    <property type="entry name" value="Cas12f1-like_TNB"/>
    <property type="match status" value="1"/>
</dbReference>
<keyword evidence="4" id="KW-0233">DNA recombination</keyword>
<keyword evidence="2" id="KW-0815">Transposition</keyword>
<evidence type="ECO:0000313" key="7">
    <source>
        <dbReference type="EMBL" id="QBD82713.1"/>
    </source>
</evidence>
<name>A0A4P6K458_KTERU</name>
<reference evidence="7 8" key="1">
    <citation type="submission" date="2019-01" db="EMBL/GenBank/DDBJ databases">
        <title>Ktedonosporobacter rubrisoli SCAWS-G2.</title>
        <authorList>
            <person name="Huang Y."/>
            <person name="Yan B."/>
        </authorList>
    </citation>
    <scope>NUCLEOTIDE SEQUENCE [LARGE SCALE GENOMIC DNA]</scope>
    <source>
        <strain evidence="7 8">SCAWS-G2</strain>
    </source>
</reference>
<evidence type="ECO:0000256" key="2">
    <source>
        <dbReference type="ARBA" id="ARBA00022578"/>
    </source>
</evidence>
<evidence type="ECO:0000256" key="4">
    <source>
        <dbReference type="ARBA" id="ARBA00023172"/>
    </source>
</evidence>
<dbReference type="RefSeq" id="WP_129893782.1">
    <property type="nucleotide sequence ID" value="NZ_CP035758.1"/>
</dbReference>
<feature type="domain" description="Probable transposase IS891/IS1136/IS1341" evidence="5">
    <location>
        <begin position="196"/>
        <end position="281"/>
    </location>
</feature>
<accession>A0A4P6K458</accession>
<evidence type="ECO:0000256" key="1">
    <source>
        <dbReference type="ARBA" id="ARBA00008761"/>
    </source>
</evidence>
<proteinExistence type="inferred from homology"/>
<keyword evidence="8" id="KW-1185">Reference proteome</keyword>
<dbReference type="GO" id="GO:0032196">
    <property type="term" value="P:transposition"/>
    <property type="evidence" value="ECO:0007669"/>
    <property type="project" value="UniProtKB-KW"/>
</dbReference>
<feature type="domain" description="Cas12f1-like TNB" evidence="6">
    <location>
        <begin position="319"/>
        <end position="386"/>
    </location>
</feature>
<comment type="similarity">
    <text evidence="1">In the C-terminal section; belongs to the transposase 35 family.</text>
</comment>
<dbReference type="OrthoDB" id="143171at2"/>
<dbReference type="KEGG" id="kbs:EPA93_44805"/>
<evidence type="ECO:0000256" key="3">
    <source>
        <dbReference type="ARBA" id="ARBA00023125"/>
    </source>
</evidence>
<dbReference type="EMBL" id="CP035758">
    <property type="protein sequence ID" value="QBD82713.1"/>
    <property type="molecule type" value="Genomic_DNA"/>
</dbReference>
<evidence type="ECO:0000259" key="6">
    <source>
        <dbReference type="Pfam" id="PF07282"/>
    </source>
</evidence>
<dbReference type="NCBIfam" id="TIGR01766">
    <property type="entry name" value="IS200/IS605 family accessory protein TnpB-like domain"/>
    <property type="match status" value="1"/>
</dbReference>
<dbReference type="GO" id="GO:0006310">
    <property type="term" value="P:DNA recombination"/>
    <property type="evidence" value="ECO:0007669"/>
    <property type="project" value="UniProtKB-KW"/>
</dbReference>
<dbReference type="Pfam" id="PF01385">
    <property type="entry name" value="OrfB_IS605"/>
    <property type="match status" value="1"/>
</dbReference>
<dbReference type="Proteomes" id="UP000290365">
    <property type="component" value="Chromosome"/>
</dbReference>
<protein>
    <submittedName>
        <fullName evidence="7">Transposase</fullName>
    </submittedName>
</protein>